<evidence type="ECO:0000313" key="11">
    <source>
        <dbReference type="Proteomes" id="UP001500689"/>
    </source>
</evidence>
<dbReference type="PANTHER" id="PTHR33908">
    <property type="entry name" value="MANNOSYLTRANSFERASE YKCB-RELATED"/>
    <property type="match status" value="1"/>
</dbReference>
<evidence type="ECO:0000256" key="6">
    <source>
        <dbReference type="ARBA" id="ARBA00022989"/>
    </source>
</evidence>
<evidence type="ECO:0000256" key="7">
    <source>
        <dbReference type="ARBA" id="ARBA00023136"/>
    </source>
</evidence>
<feature type="transmembrane region" description="Helical" evidence="8">
    <location>
        <begin position="217"/>
        <end position="236"/>
    </location>
</feature>
<keyword evidence="4" id="KW-0808">Transferase</keyword>
<feature type="transmembrane region" description="Helical" evidence="8">
    <location>
        <begin position="261"/>
        <end position="283"/>
    </location>
</feature>
<evidence type="ECO:0000259" key="9">
    <source>
        <dbReference type="Pfam" id="PF13231"/>
    </source>
</evidence>
<organism evidence="10 11">
    <name type="scientific">Amycolatopsis ultiminotia</name>
    <dbReference type="NCBI Taxonomy" id="543629"/>
    <lineage>
        <taxon>Bacteria</taxon>
        <taxon>Bacillati</taxon>
        <taxon>Actinomycetota</taxon>
        <taxon>Actinomycetes</taxon>
        <taxon>Pseudonocardiales</taxon>
        <taxon>Pseudonocardiaceae</taxon>
        <taxon>Amycolatopsis</taxon>
    </lineage>
</organism>
<comment type="caution">
    <text evidence="10">The sequence shown here is derived from an EMBL/GenBank/DDBJ whole genome shotgun (WGS) entry which is preliminary data.</text>
</comment>
<evidence type="ECO:0000256" key="2">
    <source>
        <dbReference type="ARBA" id="ARBA00022475"/>
    </source>
</evidence>
<reference evidence="11" key="1">
    <citation type="journal article" date="2019" name="Int. J. Syst. Evol. Microbiol.">
        <title>The Global Catalogue of Microorganisms (GCM) 10K type strain sequencing project: providing services to taxonomists for standard genome sequencing and annotation.</title>
        <authorList>
            <consortium name="The Broad Institute Genomics Platform"/>
            <consortium name="The Broad Institute Genome Sequencing Center for Infectious Disease"/>
            <person name="Wu L."/>
            <person name="Ma J."/>
        </authorList>
    </citation>
    <scope>NUCLEOTIDE SEQUENCE [LARGE SCALE GENOMIC DNA]</scope>
    <source>
        <strain evidence="11">JCM 16898</strain>
    </source>
</reference>
<evidence type="ECO:0000256" key="8">
    <source>
        <dbReference type="SAM" id="Phobius"/>
    </source>
</evidence>
<gene>
    <name evidence="10" type="ORF">GCM10022222_78380</name>
</gene>
<comment type="subcellular location">
    <subcellularLocation>
        <location evidence="1">Cell membrane</location>
        <topology evidence="1">Multi-pass membrane protein</topology>
    </subcellularLocation>
</comment>
<name>A0ABP6YGC5_9PSEU</name>
<feature type="transmembrane region" description="Helical" evidence="8">
    <location>
        <begin position="295"/>
        <end position="311"/>
    </location>
</feature>
<keyword evidence="11" id="KW-1185">Reference proteome</keyword>
<evidence type="ECO:0000256" key="3">
    <source>
        <dbReference type="ARBA" id="ARBA00022676"/>
    </source>
</evidence>
<sequence>MPVIDGREGRRRGNAAGDLSSPAGPAVLFARTPVLAIAGALLVVVALVANRYGYMGDELYFIAAGKHLSWGYVDQPPLLPLLAHVMESLGPGSPFVLRIPAMLAMAAGVVFAALIARELGGRTRAQVLSAAMFAVSAVFVAGAHYLATSTFDPFLWTVLSWLVVRWIRTRRDGLLLWAGVVTAVALYVKFLVGGFWLVAGVALLICGPRELLRRPALWGGAAIAVLALVPTLIWQARHGWPQLQMGTAIATEVGEGGGRLWWLPEVLLIAGIPTGATLLGYGVWRLVRSPRLRPYRFLGWTTIGLAVVFLAVNGRSYYLAGMFPVCWAAAAVELESGQASRRWRWIATWPVYLAGFLLLLPGTLPVWPQSWLAKHPSLPRPTYTFAEIGWPEAARSVAGAFAKLPDPAHTAIVGESYWSASGLDYYGPALGLPEPSSPNRGYATLTTPADSARDVLYVGADPRPLLGHFTDLRPIGKVDTGAAKPSAADGTPMWLASGRLQSWGEIWPELFTVYS</sequence>
<feature type="transmembrane region" description="Helical" evidence="8">
    <location>
        <begin position="28"/>
        <end position="49"/>
    </location>
</feature>
<dbReference type="EMBL" id="BAAAZN010000026">
    <property type="protein sequence ID" value="GAA3581930.1"/>
    <property type="molecule type" value="Genomic_DNA"/>
</dbReference>
<dbReference type="InterPro" id="IPR050297">
    <property type="entry name" value="LipidA_mod_glycosyltrf_83"/>
</dbReference>
<evidence type="ECO:0000313" key="10">
    <source>
        <dbReference type="EMBL" id="GAA3581930.1"/>
    </source>
</evidence>
<feature type="transmembrane region" description="Helical" evidence="8">
    <location>
        <begin position="95"/>
        <end position="115"/>
    </location>
</feature>
<feature type="domain" description="Glycosyltransferase RgtA/B/C/D-like" evidence="9">
    <location>
        <begin position="74"/>
        <end position="234"/>
    </location>
</feature>
<dbReference type="Proteomes" id="UP001500689">
    <property type="component" value="Unassembled WGS sequence"/>
</dbReference>
<keyword evidence="3" id="KW-0328">Glycosyltransferase</keyword>
<dbReference type="Pfam" id="PF13231">
    <property type="entry name" value="PMT_2"/>
    <property type="match status" value="1"/>
</dbReference>
<dbReference type="RefSeq" id="WP_344868468.1">
    <property type="nucleotide sequence ID" value="NZ_BAAAZN010000026.1"/>
</dbReference>
<evidence type="ECO:0000256" key="5">
    <source>
        <dbReference type="ARBA" id="ARBA00022692"/>
    </source>
</evidence>
<keyword evidence="6 8" id="KW-1133">Transmembrane helix</keyword>
<keyword evidence="2" id="KW-1003">Cell membrane</keyword>
<accession>A0ABP6YGC5</accession>
<protein>
    <submittedName>
        <fullName evidence="10">Glycosyltransferase family 39 protein</fullName>
    </submittedName>
</protein>
<dbReference type="PANTHER" id="PTHR33908:SF11">
    <property type="entry name" value="MEMBRANE PROTEIN"/>
    <property type="match status" value="1"/>
</dbReference>
<evidence type="ECO:0000256" key="1">
    <source>
        <dbReference type="ARBA" id="ARBA00004651"/>
    </source>
</evidence>
<keyword evidence="7 8" id="KW-0472">Membrane</keyword>
<dbReference type="InterPro" id="IPR038731">
    <property type="entry name" value="RgtA/B/C-like"/>
</dbReference>
<feature type="transmembrane region" description="Helical" evidence="8">
    <location>
        <begin position="346"/>
        <end position="367"/>
    </location>
</feature>
<feature type="transmembrane region" description="Helical" evidence="8">
    <location>
        <begin position="127"/>
        <end position="147"/>
    </location>
</feature>
<evidence type="ECO:0000256" key="4">
    <source>
        <dbReference type="ARBA" id="ARBA00022679"/>
    </source>
</evidence>
<proteinExistence type="predicted"/>
<feature type="transmembrane region" description="Helical" evidence="8">
    <location>
        <begin position="174"/>
        <end position="205"/>
    </location>
</feature>
<keyword evidence="5 8" id="KW-0812">Transmembrane</keyword>